<evidence type="ECO:0000256" key="1">
    <source>
        <dbReference type="SAM" id="Phobius"/>
    </source>
</evidence>
<name>A0A3A5K858_9HYPH</name>
<feature type="transmembrane region" description="Helical" evidence="1">
    <location>
        <begin position="275"/>
        <end position="300"/>
    </location>
</feature>
<keyword evidence="1" id="KW-1133">Transmembrane helix</keyword>
<feature type="transmembrane region" description="Helical" evidence="1">
    <location>
        <begin position="150"/>
        <end position="169"/>
    </location>
</feature>
<accession>A0A3A5K858</accession>
<keyword evidence="1" id="KW-0812">Transmembrane</keyword>
<dbReference type="InterPro" id="IPR004445">
    <property type="entry name" value="GltS"/>
</dbReference>
<evidence type="ECO:0000313" key="3">
    <source>
        <dbReference type="Proteomes" id="UP000272706"/>
    </source>
</evidence>
<dbReference type="GO" id="GO:0015501">
    <property type="term" value="F:glutamate:sodium symporter activity"/>
    <property type="evidence" value="ECO:0007669"/>
    <property type="project" value="InterPro"/>
</dbReference>
<sequence length="323" mass="34074">MGHPLCGDSGWSARIWLASVSRRLGVHTYGLLAGSLSFVGGPGTALAWTKEAEGVGLQNAQAVGAGAATLAVITGALVSDHYRLADRRHKLSPVAAPQTEISFAEAQWEAPAAVQEDRGNLEGILATILIIAVSVFLGDKLNSWAKDEGLLLLGFLSAMLAGVFLTNLVDWTRIRPDFDPIQKGGEVALNLFLVLSVMSTKLIAVAAILGPLFVNVLLQIIVIVAIAYFILFRLLGRDYEAAVTVGGFLGFGISSMPVAMAAMDEVARRYGPAPKAFLLITLAGSFFVDLANALVAKAFLALPLFDMKALGIAGHCFPTKAVE</sequence>
<dbReference type="PANTHER" id="PTHR36178">
    <property type="entry name" value="SLR0625 PROTEIN"/>
    <property type="match status" value="1"/>
</dbReference>
<keyword evidence="3" id="KW-1185">Reference proteome</keyword>
<organism evidence="2 3">
    <name type="scientific">Mesorhizobium waimense</name>
    <dbReference type="NCBI Taxonomy" id="1300307"/>
    <lineage>
        <taxon>Bacteria</taxon>
        <taxon>Pseudomonadati</taxon>
        <taxon>Pseudomonadota</taxon>
        <taxon>Alphaproteobacteria</taxon>
        <taxon>Hyphomicrobiales</taxon>
        <taxon>Phyllobacteriaceae</taxon>
        <taxon>Mesorhizobium</taxon>
    </lineage>
</organism>
<dbReference type="GO" id="GO:0015813">
    <property type="term" value="P:L-glutamate transmembrane transport"/>
    <property type="evidence" value="ECO:0007669"/>
    <property type="project" value="InterPro"/>
</dbReference>
<gene>
    <name evidence="2" type="ORF">D3227_33565</name>
</gene>
<feature type="transmembrane region" description="Helical" evidence="1">
    <location>
        <begin position="242"/>
        <end position="263"/>
    </location>
</feature>
<dbReference type="AlphaFoldDB" id="A0A3A5K858"/>
<evidence type="ECO:0008006" key="4">
    <source>
        <dbReference type="Google" id="ProtNLM"/>
    </source>
</evidence>
<evidence type="ECO:0000313" key="2">
    <source>
        <dbReference type="EMBL" id="RJT28755.1"/>
    </source>
</evidence>
<reference evidence="2 3" key="1">
    <citation type="submission" date="2018-09" db="EMBL/GenBank/DDBJ databases">
        <title>Mesorhizobium carmichaelinearum sp. nov. isolated from Carmichaelinea spp. root nodules in New Zealand.</title>
        <authorList>
            <person name="De Meyer S.E."/>
        </authorList>
    </citation>
    <scope>NUCLEOTIDE SEQUENCE [LARGE SCALE GENOMIC DNA]</scope>
    <source>
        <strain evidence="2 3">ICMP19557</strain>
    </source>
</reference>
<feature type="transmembrane region" description="Helical" evidence="1">
    <location>
        <begin position="60"/>
        <end position="78"/>
    </location>
</feature>
<dbReference type="OrthoDB" id="4921038at2"/>
<dbReference type="Pfam" id="PF03616">
    <property type="entry name" value="Glt_symporter"/>
    <property type="match status" value="1"/>
</dbReference>
<dbReference type="EMBL" id="QZWZ01000049">
    <property type="protein sequence ID" value="RJT28755.1"/>
    <property type="molecule type" value="Genomic_DNA"/>
</dbReference>
<feature type="transmembrane region" description="Helical" evidence="1">
    <location>
        <begin position="121"/>
        <end position="138"/>
    </location>
</feature>
<dbReference type="PANTHER" id="PTHR36178:SF1">
    <property type="entry name" value="SODIUM_GLUTAMATE SYMPORTER"/>
    <property type="match status" value="1"/>
</dbReference>
<feature type="transmembrane region" description="Helical" evidence="1">
    <location>
        <begin position="216"/>
        <end position="235"/>
    </location>
</feature>
<feature type="transmembrane region" description="Helical" evidence="1">
    <location>
        <begin position="29"/>
        <end position="48"/>
    </location>
</feature>
<proteinExistence type="predicted"/>
<dbReference type="Proteomes" id="UP000272706">
    <property type="component" value="Unassembled WGS sequence"/>
</dbReference>
<keyword evidence="1" id="KW-0472">Membrane</keyword>
<protein>
    <recommendedName>
        <fullName evidence="4">Sodium/glutamate symporter</fullName>
    </recommendedName>
</protein>
<feature type="transmembrane region" description="Helical" evidence="1">
    <location>
        <begin position="189"/>
        <end position="210"/>
    </location>
</feature>
<dbReference type="GO" id="GO:0016020">
    <property type="term" value="C:membrane"/>
    <property type="evidence" value="ECO:0007669"/>
    <property type="project" value="InterPro"/>
</dbReference>
<comment type="caution">
    <text evidence="2">The sequence shown here is derived from an EMBL/GenBank/DDBJ whole genome shotgun (WGS) entry which is preliminary data.</text>
</comment>